<dbReference type="PRINTS" id="PR00411">
    <property type="entry name" value="PNDRDTASEI"/>
</dbReference>
<evidence type="ECO:0000256" key="1">
    <source>
        <dbReference type="ARBA" id="ARBA00007532"/>
    </source>
</evidence>
<dbReference type="InterPro" id="IPR004099">
    <property type="entry name" value="Pyr_nucl-diS_OxRdtase_dimer"/>
</dbReference>
<dbReference type="SUPFAM" id="SSF51905">
    <property type="entry name" value="FAD/NAD(P)-binding domain"/>
    <property type="match status" value="1"/>
</dbReference>
<dbReference type="InterPro" id="IPR023753">
    <property type="entry name" value="FAD/NAD-binding_dom"/>
</dbReference>
<keyword evidence="3 4" id="KW-0274">FAD</keyword>
<dbReference type="HOGENOM" id="CLU_016755_2_0_7"/>
<dbReference type="eggNOG" id="COG1249">
    <property type="taxonomic scope" value="Bacteria"/>
</dbReference>
<evidence type="ECO:0000256" key="3">
    <source>
        <dbReference type="ARBA" id="ARBA00022827"/>
    </source>
</evidence>
<dbReference type="GO" id="GO:0016491">
    <property type="term" value="F:oxidoreductase activity"/>
    <property type="evidence" value="ECO:0007669"/>
    <property type="project" value="InterPro"/>
</dbReference>
<protein>
    <submittedName>
        <fullName evidence="8">FAD-dependent pyridine nucleotide-disulphide oxidoreductase</fullName>
    </submittedName>
</protein>
<evidence type="ECO:0000256" key="5">
    <source>
        <dbReference type="PIRSR" id="PIRSR000350-4"/>
    </source>
</evidence>
<evidence type="ECO:0000256" key="2">
    <source>
        <dbReference type="ARBA" id="ARBA00022630"/>
    </source>
</evidence>
<feature type="binding site" evidence="4">
    <location>
        <begin position="172"/>
        <end position="179"/>
    </location>
    <ligand>
        <name>NAD(+)</name>
        <dbReference type="ChEBI" id="CHEBI:57540"/>
    </ligand>
</feature>
<reference evidence="9" key="1">
    <citation type="submission" date="2009-09" db="EMBL/GenBank/DDBJ databases">
        <title>The complete chromosome of Desulfohalobium retbaense DSM 5692.</title>
        <authorList>
            <consortium name="US DOE Joint Genome Institute (JGI-PGF)"/>
            <person name="Lucas S."/>
            <person name="Copeland A."/>
            <person name="Lapidus A."/>
            <person name="Glavina del Rio T."/>
            <person name="Dalin E."/>
            <person name="Tice H."/>
            <person name="Bruce D."/>
            <person name="Goodwin L."/>
            <person name="Pitluck S."/>
            <person name="Kyrpides N."/>
            <person name="Mavromatis K."/>
            <person name="Ivanova N."/>
            <person name="Mikhailova N."/>
            <person name="Munk A.C."/>
            <person name="Brettin T."/>
            <person name="Detter J.C."/>
            <person name="Han C."/>
            <person name="Tapia R."/>
            <person name="Larimer F."/>
            <person name="Land M."/>
            <person name="Hauser L."/>
            <person name="Markowitz V."/>
            <person name="Cheng J.-F."/>
            <person name="Hugenholtz P."/>
            <person name="Woyke T."/>
            <person name="Wu D."/>
            <person name="Spring S."/>
            <person name="Klenk H.-P."/>
            <person name="Eisen J.A."/>
        </authorList>
    </citation>
    <scope>NUCLEOTIDE SEQUENCE [LARGE SCALE GENOMIC DNA]</scope>
    <source>
        <strain evidence="9">DSM 5692</strain>
    </source>
</reference>
<evidence type="ECO:0000256" key="4">
    <source>
        <dbReference type="PIRSR" id="PIRSR000350-3"/>
    </source>
</evidence>
<keyword evidence="2" id="KW-0285">Flavoprotein</keyword>
<sequence>MPERFDVIVLGTGPAGGVVAKECVAAGLSVAAIDKGDFGGTCPLRGCEPKKVLVDAADAVARASNMQGNGVTGNFGLEWPSLHRFQRSFVEPIPKAVQHSLHKAGITTVQGVPVFTGANTLSVEGRQFEAEHIVIATGAQPRQLPVPGNDLALTSDDFFHLSSLPSRLVFVGGGFISFEFAHVAALAGAEVSIVHRSERVLRPFDPDLVARVEEASRQAGIRIYKDTPVHSLSEDGSEVVLTAGPEGTQRFVADAVVNAIGRVPSIDGLDLENAGIEWSEHGVRVNEFMQSVSNPAIYAAGDVAEPGQALTPVAVMHAETVVHNILNGPSKTADHSGTAATLFTYPPLARVGMLESEARETDPDCVVKHRHSENWSEYQRLGQQYAGYKIVFSGDRQRVLGAHLLGDGAEEVANVFALAVRKGLSVASLQDMLWAYPSFGYTLRHMLG</sequence>
<dbReference type="PANTHER" id="PTHR43014">
    <property type="entry name" value="MERCURIC REDUCTASE"/>
    <property type="match status" value="1"/>
</dbReference>
<accession>C8X2H7</accession>
<dbReference type="PANTHER" id="PTHR43014:SF5">
    <property type="entry name" value="GLUTATHIONE REDUCTASE (NADPH)"/>
    <property type="match status" value="1"/>
</dbReference>
<proteinExistence type="inferred from homology"/>
<comment type="cofactor">
    <cofactor evidence="4">
        <name>FAD</name>
        <dbReference type="ChEBI" id="CHEBI:57692"/>
    </cofactor>
    <text evidence="4">Binds 1 FAD per subunit.</text>
</comment>
<keyword evidence="4" id="KW-0547">Nucleotide-binding</keyword>
<feature type="binding site" evidence="4">
    <location>
        <position position="51"/>
    </location>
    <ligand>
        <name>FAD</name>
        <dbReference type="ChEBI" id="CHEBI:57692"/>
    </ligand>
</feature>
<dbReference type="InterPro" id="IPR016156">
    <property type="entry name" value="FAD/NAD-linked_Rdtase_dimer_sf"/>
</dbReference>
<dbReference type="Proteomes" id="UP000001052">
    <property type="component" value="Chromosome"/>
</dbReference>
<dbReference type="GO" id="GO:0000166">
    <property type="term" value="F:nucleotide binding"/>
    <property type="evidence" value="ECO:0007669"/>
    <property type="project" value="UniProtKB-KW"/>
</dbReference>
<comment type="similarity">
    <text evidence="1">Belongs to the class-I pyridine nucleotide-disulfide oxidoreductase family.</text>
</comment>
<dbReference type="InterPro" id="IPR001100">
    <property type="entry name" value="Pyr_nuc-diS_OxRdtase"/>
</dbReference>
<feature type="domain" description="FAD/NAD(P)-binding" evidence="7">
    <location>
        <begin position="5"/>
        <end position="318"/>
    </location>
</feature>
<evidence type="ECO:0000313" key="9">
    <source>
        <dbReference type="Proteomes" id="UP000001052"/>
    </source>
</evidence>
<keyword evidence="4" id="KW-0520">NAD</keyword>
<dbReference type="AlphaFoldDB" id="C8X2H7"/>
<dbReference type="RefSeq" id="WP_015751771.1">
    <property type="nucleotide sequence ID" value="NC_013223.1"/>
</dbReference>
<organism evidence="8 9">
    <name type="scientific">Desulfohalobium retbaense (strain ATCC 49708 / DSM 5692 / JCM 16813 / HR100)</name>
    <dbReference type="NCBI Taxonomy" id="485915"/>
    <lineage>
        <taxon>Bacteria</taxon>
        <taxon>Pseudomonadati</taxon>
        <taxon>Thermodesulfobacteriota</taxon>
        <taxon>Desulfovibrionia</taxon>
        <taxon>Desulfovibrionales</taxon>
        <taxon>Desulfohalobiaceae</taxon>
        <taxon>Desulfohalobium</taxon>
    </lineage>
</organism>
<dbReference type="PRINTS" id="PR00368">
    <property type="entry name" value="FADPNR"/>
</dbReference>
<evidence type="ECO:0000259" key="6">
    <source>
        <dbReference type="Pfam" id="PF02852"/>
    </source>
</evidence>
<feature type="binding site" evidence="4">
    <location>
        <position position="302"/>
    </location>
    <ligand>
        <name>FAD</name>
        <dbReference type="ChEBI" id="CHEBI:57692"/>
    </ligand>
</feature>
<dbReference type="Gene3D" id="3.30.390.30">
    <property type="match status" value="1"/>
</dbReference>
<feature type="disulfide bond" description="Redox-active" evidence="5">
    <location>
        <begin position="42"/>
        <end position="47"/>
    </location>
</feature>
<dbReference type="KEGG" id="drt:Dret_1336"/>
<dbReference type="PIRSF" id="PIRSF000350">
    <property type="entry name" value="Mercury_reductase_MerA"/>
    <property type="match status" value="1"/>
</dbReference>
<dbReference type="Pfam" id="PF02852">
    <property type="entry name" value="Pyr_redox_dim"/>
    <property type="match status" value="1"/>
</dbReference>
<dbReference type="Gene3D" id="3.50.50.60">
    <property type="entry name" value="FAD/NAD(P)-binding domain"/>
    <property type="match status" value="2"/>
</dbReference>
<feature type="domain" description="Pyridine nucleotide-disulphide oxidoreductase dimerisation" evidence="6">
    <location>
        <begin position="339"/>
        <end position="443"/>
    </location>
</feature>
<dbReference type="OrthoDB" id="9786429at2"/>
<dbReference type="SUPFAM" id="SSF55424">
    <property type="entry name" value="FAD/NAD-linked reductases, dimerisation (C-terminal) domain"/>
    <property type="match status" value="1"/>
</dbReference>
<evidence type="ECO:0000259" key="7">
    <source>
        <dbReference type="Pfam" id="PF07992"/>
    </source>
</evidence>
<dbReference type="Pfam" id="PF07992">
    <property type="entry name" value="Pyr_redox_2"/>
    <property type="match status" value="1"/>
</dbReference>
<reference evidence="8 9" key="2">
    <citation type="journal article" date="2010" name="Stand. Genomic Sci.">
        <title>Complete genome sequence of Desulfohalobium retbaense type strain (HR(100)).</title>
        <authorList>
            <person name="Spring S."/>
            <person name="Nolan M."/>
            <person name="Lapidus A."/>
            <person name="Glavina Del Rio T."/>
            <person name="Copeland A."/>
            <person name="Tice H."/>
            <person name="Cheng J.F."/>
            <person name="Lucas S."/>
            <person name="Land M."/>
            <person name="Chen F."/>
            <person name="Bruce D."/>
            <person name="Goodwin L."/>
            <person name="Pitluck S."/>
            <person name="Ivanova N."/>
            <person name="Mavromatis K."/>
            <person name="Mikhailova N."/>
            <person name="Pati A."/>
            <person name="Chen A."/>
            <person name="Palaniappan K."/>
            <person name="Hauser L."/>
            <person name="Chang Y.J."/>
            <person name="Jeffries C.D."/>
            <person name="Munk C."/>
            <person name="Kiss H."/>
            <person name="Chain P."/>
            <person name="Han C."/>
            <person name="Brettin T."/>
            <person name="Detter J.C."/>
            <person name="Schuler E."/>
            <person name="Goker M."/>
            <person name="Rohde M."/>
            <person name="Bristow J."/>
            <person name="Eisen J.A."/>
            <person name="Markowitz V."/>
            <person name="Hugenholtz P."/>
            <person name="Kyrpides N.C."/>
            <person name="Klenk H.P."/>
        </authorList>
    </citation>
    <scope>NUCLEOTIDE SEQUENCE [LARGE SCALE GENOMIC DNA]</scope>
    <source>
        <strain evidence="8 9">DSM 5692</strain>
    </source>
</reference>
<name>C8X2H7_DESRD</name>
<evidence type="ECO:0000313" key="8">
    <source>
        <dbReference type="EMBL" id="ACV68624.1"/>
    </source>
</evidence>
<dbReference type="STRING" id="485915.Dret_1336"/>
<keyword evidence="9" id="KW-1185">Reference proteome</keyword>
<dbReference type="InterPro" id="IPR036188">
    <property type="entry name" value="FAD/NAD-bd_sf"/>
</dbReference>
<gene>
    <name evidence="8" type="ordered locus">Dret_1336</name>
</gene>
<feature type="binding site" evidence="4">
    <location>
        <position position="261"/>
    </location>
    <ligand>
        <name>NAD(+)</name>
        <dbReference type="ChEBI" id="CHEBI:57540"/>
    </ligand>
</feature>
<dbReference type="EMBL" id="CP001734">
    <property type="protein sequence ID" value="ACV68624.1"/>
    <property type="molecule type" value="Genomic_DNA"/>
</dbReference>